<evidence type="ECO:0000259" key="6">
    <source>
        <dbReference type="Pfam" id="PF02776"/>
    </source>
</evidence>
<dbReference type="InterPro" id="IPR029061">
    <property type="entry name" value="THDP-binding"/>
</dbReference>
<dbReference type="GO" id="GO:0003984">
    <property type="term" value="F:acetolactate synthase activity"/>
    <property type="evidence" value="ECO:0007669"/>
    <property type="project" value="TreeGrafter"/>
</dbReference>
<organism evidence="7 8">
    <name type="scientific">Salsuginibacillus halophilus</name>
    <dbReference type="NCBI Taxonomy" id="517424"/>
    <lineage>
        <taxon>Bacteria</taxon>
        <taxon>Bacillati</taxon>
        <taxon>Bacillota</taxon>
        <taxon>Bacilli</taxon>
        <taxon>Bacillales</taxon>
        <taxon>Bacillaceae</taxon>
        <taxon>Salsuginibacillus</taxon>
    </lineage>
</organism>
<dbReference type="SUPFAM" id="SSF52518">
    <property type="entry name" value="Thiamin diphosphate-binding fold (THDP-binding)"/>
    <property type="match status" value="2"/>
</dbReference>
<dbReference type="EMBL" id="PYAV01000001">
    <property type="protein sequence ID" value="PSL51288.1"/>
    <property type="molecule type" value="Genomic_DNA"/>
</dbReference>
<evidence type="ECO:0000259" key="4">
    <source>
        <dbReference type="Pfam" id="PF00205"/>
    </source>
</evidence>
<evidence type="ECO:0000259" key="5">
    <source>
        <dbReference type="Pfam" id="PF02775"/>
    </source>
</evidence>
<dbReference type="GO" id="GO:0000287">
    <property type="term" value="F:magnesium ion binding"/>
    <property type="evidence" value="ECO:0007669"/>
    <property type="project" value="InterPro"/>
</dbReference>
<evidence type="ECO:0000313" key="8">
    <source>
        <dbReference type="Proteomes" id="UP000242310"/>
    </source>
</evidence>
<evidence type="ECO:0000256" key="2">
    <source>
        <dbReference type="ARBA" id="ARBA00023052"/>
    </source>
</evidence>
<protein>
    <submittedName>
        <fullName evidence="7">Acetolactate synthase large subunit</fullName>
    </submittedName>
</protein>
<evidence type="ECO:0000256" key="3">
    <source>
        <dbReference type="RuleBase" id="RU362132"/>
    </source>
</evidence>
<comment type="caution">
    <text evidence="7">The sequence shown here is derived from an EMBL/GenBank/DDBJ whole genome shotgun (WGS) entry which is preliminary data.</text>
</comment>
<comment type="similarity">
    <text evidence="1 3">Belongs to the TPP enzyme family.</text>
</comment>
<reference evidence="7 8" key="1">
    <citation type="submission" date="2018-03" db="EMBL/GenBank/DDBJ databases">
        <title>Genomic Encyclopedia of Type Strains, Phase III (KMG-III): the genomes of soil and plant-associated and newly described type strains.</title>
        <authorList>
            <person name="Whitman W."/>
        </authorList>
    </citation>
    <scope>NUCLEOTIDE SEQUENCE [LARGE SCALE GENOMIC DNA]</scope>
    <source>
        <strain evidence="7 8">CGMCC 1.07653</strain>
    </source>
</reference>
<dbReference type="InterPro" id="IPR012000">
    <property type="entry name" value="Thiamin_PyroP_enz_cen_dom"/>
</dbReference>
<evidence type="ECO:0000256" key="1">
    <source>
        <dbReference type="ARBA" id="ARBA00007812"/>
    </source>
</evidence>
<dbReference type="PROSITE" id="PS00187">
    <property type="entry name" value="TPP_ENZYMES"/>
    <property type="match status" value="1"/>
</dbReference>
<dbReference type="GO" id="GO:0050660">
    <property type="term" value="F:flavin adenine dinucleotide binding"/>
    <property type="evidence" value="ECO:0007669"/>
    <property type="project" value="TreeGrafter"/>
</dbReference>
<keyword evidence="2 3" id="KW-0786">Thiamine pyrophosphate</keyword>
<feature type="domain" description="Thiamine pyrophosphate enzyme TPP-binding" evidence="5">
    <location>
        <begin position="377"/>
        <end position="523"/>
    </location>
</feature>
<dbReference type="PANTHER" id="PTHR18968">
    <property type="entry name" value="THIAMINE PYROPHOSPHATE ENZYMES"/>
    <property type="match status" value="1"/>
</dbReference>
<keyword evidence="8" id="KW-1185">Reference proteome</keyword>
<evidence type="ECO:0000313" key="7">
    <source>
        <dbReference type="EMBL" id="PSL51288.1"/>
    </source>
</evidence>
<dbReference type="OrthoDB" id="4494979at2"/>
<dbReference type="InterPro" id="IPR029035">
    <property type="entry name" value="DHS-like_NAD/FAD-binding_dom"/>
</dbReference>
<dbReference type="RefSeq" id="WP_106587363.1">
    <property type="nucleotide sequence ID" value="NZ_PYAV01000001.1"/>
</dbReference>
<dbReference type="Pfam" id="PF00205">
    <property type="entry name" value="TPP_enzyme_M"/>
    <property type="match status" value="1"/>
</dbReference>
<dbReference type="InterPro" id="IPR012001">
    <property type="entry name" value="Thiamin_PyroP_enz_TPP-bd_dom"/>
</dbReference>
<sequence length="547" mass="59913">MKAAELLIRCLEHEGVQYMFGVPGEENIDVMDALVESSIEFIVTRHETGAAFMAGVYGRLTGRPAACLATLGPGATNMVTGVANATMDHQPVIAITGQAGLNRQHKISHQHYNLTAMYEPVTKWSAQVKDPDTIPEMVRKAVRTAAGEKPGAVHLDFPEDIAKLDTDAAPLEIVESPHVMAEEHAVKRAATEIDEAAAPLILVGNGVARNKAEEELGNFVEKLNLPLVHTFMGKGALARTNQHSLLSAGVGGDDYIACAFRETDLIITIGFDIVEYPPANWNEGKTSIIHIDSLEAETDQNYPVKHQLVGDIQSNLEGLTKACQRTHTLPDWATEVREQVLNEVESARDDTSFPLKPQKICADLREALPERSHVITDVGAHKMWLARLFHTSAPDHFLISNGLASMGVALPGAVAAKMVYPNEPVVAVAGDGALQMTGCEMETVVRLGLPVIILLWRDEGYGLIEWHQLKHFERDAHVSFGNPDFLQLAEAYGFESIQITAADELTPALKKAVELNKPVFIDCPVDYKENMKLTERFEQLSCNKKED</sequence>
<dbReference type="CDD" id="cd07035">
    <property type="entry name" value="TPP_PYR_POX_like"/>
    <property type="match status" value="1"/>
</dbReference>
<dbReference type="NCBIfam" id="NF006187">
    <property type="entry name" value="PRK08322.1"/>
    <property type="match status" value="1"/>
</dbReference>
<gene>
    <name evidence="7" type="ORF">B0H94_101201</name>
</gene>
<dbReference type="Pfam" id="PF02775">
    <property type="entry name" value="TPP_enzyme_C"/>
    <property type="match status" value="1"/>
</dbReference>
<dbReference type="Gene3D" id="3.40.50.1220">
    <property type="entry name" value="TPP-binding domain"/>
    <property type="match status" value="1"/>
</dbReference>
<dbReference type="PANTHER" id="PTHR18968:SF129">
    <property type="entry name" value="ACETOLACTATE SYNTHASE"/>
    <property type="match status" value="1"/>
</dbReference>
<dbReference type="GO" id="GO:0009099">
    <property type="term" value="P:L-valine biosynthetic process"/>
    <property type="evidence" value="ECO:0007669"/>
    <property type="project" value="TreeGrafter"/>
</dbReference>
<dbReference type="InterPro" id="IPR000399">
    <property type="entry name" value="TPP-bd_CS"/>
</dbReference>
<feature type="domain" description="Thiamine pyrophosphate enzyme N-terminal TPP-binding" evidence="6">
    <location>
        <begin position="1"/>
        <end position="110"/>
    </location>
</feature>
<dbReference type="Gene3D" id="3.40.50.970">
    <property type="match status" value="2"/>
</dbReference>
<dbReference type="SUPFAM" id="SSF52467">
    <property type="entry name" value="DHS-like NAD/FAD-binding domain"/>
    <property type="match status" value="1"/>
</dbReference>
<proteinExistence type="inferred from homology"/>
<dbReference type="GO" id="GO:0030976">
    <property type="term" value="F:thiamine pyrophosphate binding"/>
    <property type="evidence" value="ECO:0007669"/>
    <property type="project" value="InterPro"/>
</dbReference>
<dbReference type="AlphaFoldDB" id="A0A2P8HYH1"/>
<dbReference type="InterPro" id="IPR045229">
    <property type="entry name" value="TPP_enz"/>
</dbReference>
<dbReference type="Proteomes" id="UP000242310">
    <property type="component" value="Unassembled WGS sequence"/>
</dbReference>
<name>A0A2P8HYH1_9BACI</name>
<dbReference type="Pfam" id="PF02776">
    <property type="entry name" value="TPP_enzyme_N"/>
    <property type="match status" value="1"/>
</dbReference>
<dbReference type="GO" id="GO:0005948">
    <property type="term" value="C:acetolactate synthase complex"/>
    <property type="evidence" value="ECO:0007669"/>
    <property type="project" value="TreeGrafter"/>
</dbReference>
<accession>A0A2P8HYH1</accession>
<dbReference type="InterPro" id="IPR011766">
    <property type="entry name" value="TPP_enzyme_TPP-bd"/>
</dbReference>
<dbReference type="FunFam" id="3.40.50.970:FF:000007">
    <property type="entry name" value="Acetolactate synthase"/>
    <property type="match status" value="1"/>
</dbReference>
<feature type="domain" description="Thiamine pyrophosphate enzyme central" evidence="4">
    <location>
        <begin position="186"/>
        <end position="318"/>
    </location>
</feature>
<dbReference type="GO" id="GO:0009097">
    <property type="term" value="P:isoleucine biosynthetic process"/>
    <property type="evidence" value="ECO:0007669"/>
    <property type="project" value="TreeGrafter"/>
</dbReference>